<dbReference type="PROSITE" id="PS00624">
    <property type="entry name" value="GMC_OXRED_2"/>
    <property type="match status" value="1"/>
</dbReference>
<dbReference type="PANTHER" id="PTHR11552">
    <property type="entry name" value="GLUCOSE-METHANOL-CHOLINE GMC OXIDOREDUCTASE"/>
    <property type="match status" value="1"/>
</dbReference>
<name>A0A072PCI9_9EURO</name>
<evidence type="ECO:0000256" key="2">
    <source>
        <dbReference type="PIRSR" id="PIRSR000137-2"/>
    </source>
</evidence>
<comment type="caution">
    <text evidence="6">The sequence shown here is derived from an EMBL/GenBank/DDBJ whole genome shotgun (WGS) entry which is preliminary data.</text>
</comment>
<dbReference type="GeneID" id="25280424"/>
<dbReference type="InterPro" id="IPR007867">
    <property type="entry name" value="GMC_OxRtase_C"/>
</dbReference>
<evidence type="ECO:0000259" key="5">
    <source>
        <dbReference type="PROSITE" id="PS00624"/>
    </source>
</evidence>
<keyword evidence="2 3" id="KW-0274">FAD</keyword>
<dbReference type="SUPFAM" id="SSF54373">
    <property type="entry name" value="FAD-linked reductases, C-terminal domain"/>
    <property type="match status" value="1"/>
</dbReference>
<dbReference type="Gene3D" id="3.30.560.10">
    <property type="entry name" value="Glucose Oxidase, domain 3"/>
    <property type="match status" value="1"/>
</dbReference>
<dbReference type="Pfam" id="PF00732">
    <property type="entry name" value="GMC_oxred_N"/>
    <property type="match status" value="1"/>
</dbReference>
<dbReference type="HOGENOM" id="CLU_002865_6_0_1"/>
<dbReference type="InterPro" id="IPR036188">
    <property type="entry name" value="FAD/NAD-bd_sf"/>
</dbReference>
<proteinExistence type="inferred from homology"/>
<accession>A0A072PCI9</accession>
<evidence type="ECO:0000313" key="7">
    <source>
        <dbReference type="Proteomes" id="UP000027920"/>
    </source>
</evidence>
<dbReference type="PROSITE" id="PS00623">
    <property type="entry name" value="GMC_OXRED_1"/>
    <property type="match status" value="1"/>
</dbReference>
<evidence type="ECO:0000259" key="4">
    <source>
        <dbReference type="PROSITE" id="PS00623"/>
    </source>
</evidence>
<feature type="binding site" evidence="2">
    <location>
        <position position="242"/>
    </location>
    <ligand>
        <name>FAD</name>
        <dbReference type="ChEBI" id="CHEBI:57692"/>
    </ligand>
</feature>
<gene>
    <name evidence="6" type="ORF">A1O9_05499</name>
</gene>
<organism evidence="6 7">
    <name type="scientific">Exophiala aquamarina CBS 119918</name>
    <dbReference type="NCBI Taxonomy" id="1182545"/>
    <lineage>
        <taxon>Eukaryota</taxon>
        <taxon>Fungi</taxon>
        <taxon>Dikarya</taxon>
        <taxon>Ascomycota</taxon>
        <taxon>Pezizomycotina</taxon>
        <taxon>Eurotiomycetes</taxon>
        <taxon>Chaetothyriomycetidae</taxon>
        <taxon>Chaetothyriales</taxon>
        <taxon>Herpotrichiellaceae</taxon>
        <taxon>Exophiala</taxon>
    </lineage>
</organism>
<dbReference type="RefSeq" id="XP_013260171.1">
    <property type="nucleotide sequence ID" value="XM_013404717.1"/>
</dbReference>
<dbReference type="EMBL" id="AMGV01000004">
    <property type="protein sequence ID" value="KEF57581.1"/>
    <property type="molecule type" value="Genomic_DNA"/>
</dbReference>
<dbReference type="Gene3D" id="3.50.50.60">
    <property type="entry name" value="FAD/NAD(P)-binding domain"/>
    <property type="match status" value="1"/>
</dbReference>
<dbReference type="Proteomes" id="UP000027920">
    <property type="component" value="Unassembled WGS sequence"/>
</dbReference>
<feature type="binding site" evidence="2">
    <location>
        <position position="95"/>
    </location>
    <ligand>
        <name>FAD</name>
        <dbReference type="ChEBI" id="CHEBI:57692"/>
    </ligand>
</feature>
<comment type="cofactor">
    <cofactor evidence="2">
        <name>FAD</name>
        <dbReference type="ChEBI" id="CHEBI:57692"/>
    </cofactor>
</comment>
<dbReference type="PIRSF" id="PIRSF000137">
    <property type="entry name" value="Alcohol_oxidase"/>
    <property type="match status" value="1"/>
</dbReference>
<feature type="domain" description="Glucose-methanol-choline oxidoreductase N-terminal" evidence="4">
    <location>
        <begin position="93"/>
        <end position="116"/>
    </location>
</feature>
<dbReference type="AlphaFoldDB" id="A0A072PCI9"/>
<protein>
    <recommendedName>
        <fullName evidence="4 5">Glucose-methanol-choline oxidoreductase N-terminal domain-containing protein</fullName>
    </recommendedName>
</protein>
<keyword evidence="3" id="KW-0285">Flavoprotein</keyword>
<dbReference type="VEuPathDB" id="FungiDB:A1O9_05499"/>
<dbReference type="STRING" id="1182545.A0A072PCI9"/>
<feature type="binding site" evidence="2">
    <location>
        <position position="99"/>
    </location>
    <ligand>
        <name>FAD</name>
        <dbReference type="ChEBI" id="CHEBI:57692"/>
    </ligand>
</feature>
<comment type="similarity">
    <text evidence="1 3">Belongs to the GMC oxidoreductase family.</text>
</comment>
<evidence type="ECO:0000256" key="3">
    <source>
        <dbReference type="RuleBase" id="RU003968"/>
    </source>
</evidence>
<reference evidence="6 7" key="1">
    <citation type="submission" date="2013-03" db="EMBL/GenBank/DDBJ databases">
        <title>The Genome Sequence of Exophiala aquamarina CBS 119918.</title>
        <authorList>
            <consortium name="The Broad Institute Genomics Platform"/>
            <person name="Cuomo C."/>
            <person name="de Hoog S."/>
            <person name="Gorbushina A."/>
            <person name="Walker B."/>
            <person name="Young S.K."/>
            <person name="Zeng Q."/>
            <person name="Gargeya S."/>
            <person name="Fitzgerald M."/>
            <person name="Haas B."/>
            <person name="Abouelleil A."/>
            <person name="Allen A.W."/>
            <person name="Alvarado L."/>
            <person name="Arachchi H.M."/>
            <person name="Berlin A.M."/>
            <person name="Chapman S.B."/>
            <person name="Gainer-Dewar J."/>
            <person name="Goldberg J."/>
            <person name="Griggs A."/>
            <person name="Gujja S."/>
            <person name="Hansen M."/>
            <person name="Howarth C."/>
            <person name="Imamovic A."/>
            <person name="Ireland A."/>
            <person name="Larimer J."/>
            <person name="McCowan C."/>
            <person name="Murphy C."/>
            <person name="Pearson M."/>
            <person name="Poon T.W."/>
            <person name="Priest M."/>
            <person name="Roberts A."/>
            <person name="Saif S."/>
            <person name="Shea T."/>
            <person name="Sisk P."/>
            <person name="Sykes S."/>
            <person name="Wortman J."/>
            <person name="Nusbaum C."/>
            <person name="Birren B."/>
        </authorList>
    </citation>
    <scope>NUCLEOTIDE SEQUENCE [LARGE SCALE GENOMIC DNA]</scope>
    <source>
        <strain evidence="6 7">CBS 119918</strain>
    </source>
</reference>
<dbReference type="GO" id="GO:0016614">
    <property type="term" value="F:oxidoreductase activity, acting on CH-OH group of donors"/>
    <property type="evidence" value="ECO:0007669"/>
    <property type="project" value="InterPro"/>
</dbReference>
<keyword evidence="7" id="KW-1185">Reference proteome</keyword>
<dbReference type="Pfam" id="PF05199">
    <property type="entry name" value="GMC_oxred_C"/>
    <property type="match status" value="1"/>
</dbReference>
<sequence length="604" mass="65322">MSIFCSVEEFLSCSFDFIIVGGGTAGLALAARLSESGQFRVGVLEAGENKLDDPMVNIPSMFPQMQFKPDYDWMLKSVPQVHANNLEFALPRGKVLGGTSAINYMQYSRPLGSDCDEWASYVGSDEWSWSNMMPYFRRNEYLEAEEYQTACLAAHGTNGPIHTSSTRSQIPMENVFLDACRDVAGFESKPQDATNGTHDSFFAALSTVNRSDHNGTRSYAASGYISPYLHRTNLRILTNANVESVKFQGNSSERVAEGVYFWRSGAKYVVNATREVILSAGTLKTPQVLELSGIGDPTILKAAGVACVVPNSFVGEDMQDHTAFITTLELAPGGFSIDAFADPLIVRTVMEDYQRTGGGPLANPPSGMGFLSYPSLVSPNDLDATIDAVGKIEGLKKPLTMAQQRRVINRLSDPHAGAIQILFIPANIDAAEGRADQSKFIRPAAGGNNHVTAITAFQYSLSRGSVHITGNDAEAPPRIDPSFLSHPVDVAVLRATMHFLTKVSNSTAVREQLNPSFTLAEKFGLGDRDREISYIRSHVGTEHHPIGTAAMGTVVDTNLRVKEVAKLRCVDASVIPIHISGNPMSMVYAIAEKAADLILGAAKA</sequence>
<dbReference type="InterPro" id="IPR012132">
    <property type="entry name" value="GMC_OxRdtase"/>
</dbReference>
<feature type="domain" description="Glucose-methanol-choline oxidoreductase N-terminal" evidence="5">
    <location>
        <begin position="281"/>
        <end position="295"/>
    </location>
</feature>
<dbReference type="GO" id="GO:0050660">
    <property type="term" value="F:flavin adenine dinucleotide binding"/>
    <property type="evidence" value="ECO:0007669"/>
    <property type="project" value="InterPro"/>
</dbReference>
<evidence type="ECO:0000313" key="6">
    <source>
        <dbReference type="EMBL" id="KEF57581.1"/>
    </source>
</evidence>
<dbReference type="OrthoDB" id="269227at2759"/>
<dbReference type="SUPFAM" id="SSF51905">
    <property type="entry name" value="FAD/NAD(P)-binding domain"/>
    <property type="match status" value="1"/>
</dbReference>
<dbReference type="PANTHER" id="PTHR11552:SF210">
    <property type="entry name" value="GLUCOSE-METHANOL-CHOLINE OXIDOREDUCTASE N-TERMINAL DOMAIN-CONTAINING PROTEIN-RELATED"/>
    <property type="match status" value="1"/>
</dbReference>
<evidence type="ECO:0000256" key="1">
    <source>
        <dbReference type="ARBA" id="ARBA00010790"/>
    </source>
</evidence>
<dbReference type="InterPro" id="IPR000172">
    <property type="entry name" value="GMC_OxRdtase_N"/>
</dbReference>